<organism evidence="3 4">
    <name type="scientific">Fasciola gigantica</name>
    <name type="common">Giant liver fluke</name>
    <dbReference type="NCBI Taxonomy" id="46835"/>
    <lineage>
        <taxon>Eukaryota</taxon>
        <taxon>Metazoa</taxon>
        <taxon>Spiralia</taxon>
        <taxon>Lophotrochozoa</taxon>
        <taxon>Platyhelminthes</taxon>
        <taxon>Trematoda</taxon>
        <taxon>Digenea</taxon>
        <taxon>Plagiorchiida</taxon>
        <taxon>Echinostomata</taxon>
        <taxon>Echinostomatoidea</taxon>
        <taxon>Fasciolidae</taxon>
        <taxon>Fasciola</taxon>
    </lineage>
</organism>
<dbReference type="Pfam" id="PF13893">
    <property type="entry name" value="RRM_5"/>
    <property type="match status" value="1"/>
</dbReference>
<dbReference type="SUPFAM" id="SSF54928">
    <property type="entry name" value="RNA-binding domain, RBD"/>
    <property type="match status" value="2"/>
</dbReference>
<dbReference type="PROSITE" id="PS50102">
    <property type="entry name" value="RRM"/>
    <property type="match status" value="1"/>
</dbReference>
<feature type="domain" description="RRM" evidence="2">
    <location>
        <begin position="106"/>
        <end position="180"/>
    </location>
</feature>
<dbReference type="STRING" id="46835.A0A504Z018"/>
<dbReference type="OrthoDB" id="296632at2759"/>
<keyword evidence="4" id="KW-1185">Reference proteome</keyword>
<evidence type="ECO:0000313" key="3">
    <source>
        <dbReference type="EMBL" id="TPP67522.1"/>
    </source>
</evidence>
<gene>
    <name evidence="3" type="ORF">FGIG_04726</name>
</gene>
<dbReference type="AlphaFoldDB" id="A0A504Z018"/>
<dbReference type="FunFam" id="3.30.70.330:FF:000341">
    <property type="entry name" value="Hephaestus, isoform C"/>
    <property type="match status" value="1"/>
</dbReference>
<sequence length="256" mass="27319">MSSLPNNAGLSNSSANPAIAELAAQLTMLAQQSGLALTPAAAAATASFMALTSQGAGGLPTSAGQNLSVAALGSPPSTINLGSSQPQFLNNSTIANISVDGALSSSVLIVSNLNEEKVYPDALFTLFGVYGDVMRVKIMFNKKDTALIQFADSQQALKALYYLNGQPLWGKNLKVAVSKFNVVQMPKEDTDVGLTKDFSSSPLHRFRKPNSKNFLNIYAPNHVLHLSNIPANITEDEIRRLFQSKGYDVSGFKFMM</sequence>
<protein>
    <submittedName>
        <fullName evidence="3">Polypyrimidine tract-binding protein 2</fullName>
    </submittedName>
</protein>
<dbReference type="Gene3D" id="3.30.70.330">
    <property type="match status" value="2"/>
</dbReference>
<proteinExistence type="predicted"/>
<reference evidence="3 4" key="1">
    <citation type="submission" date="2019-04" db="EMBL/GenBank/DDBJ databases">
        <title>Annotation for the trematode Fasciola gigantica.</title>
        <authorList>
            <person name="Choi Y.-J."/>
        </authorList>
    </citation>
    <scope>NUCLEOTIDE SEQUENCE [LARGE SCALE GENOMIC DNA]</scope>
    <source>
        <strain evidence="3">Uganda_cow_1</strain>
    </source>
</reference>
<dbReference type="GO" id="GO:0003723">
    <property type="term" value="F:RNA binding"/>
    <property type="evidence" value="ECO:0007669"/>
    <property type="project" value="UniProtKB-UniRule"/>
</dbReference>
<evidence type="ECO:0000256" key="1">
    <source>
        <dbReference type="PROSITE-ProRule" id="PRU00176"/>
    </source>
</evidence>
<dbReference type="Proteomes" id="UP000316759">
    <property type="component" value="Unassembled WGS sequence"/>
</dbReference>
<dbReference type="EMBL" id="SUNJ01000586">
    <property type="protein sequence ID" value="TPP67522.1"/>
    <property type="molecule type" value="Genomic_DNA"/>
</dbReference>
<dbReference type="CDD" id="cd12423">
    <property type="entry name" value="RRM3_PTBP1_like"/>
    <property type="match status" value="1"/>
</dbReference>
<keyword evidence="1" id="KW-0694">RNA-binding</keyword>
<evidence type="ECO:0000259" key="2">
    <source>
        <dbReference type="PROSITE" id="PS50102"/>
    </source>
</evidence>
<dbReference type="PANTHER" id="PTHR15592">
    <property type="entry name" value="MATRIN 3/NUCLEAR PROTEIN 220-RELATED"/>
    <property type="match status" value="1"/>
</dbReference>
<accession>A0A504Z018</accession>
<name>A0A504Z018_FASGI</name>
<comment type="caution">
    <text evidence="3">The sequence shown here is derived from an EMBL/GenBank/DDBJ whole genome shotgun (WGS) entry which is preliminary data.</text>
</comment>
<dbReference type="InterPro" id="IPR035979">
    <property type="entry name" value="RBD_domain_sf"/>
</dbReference>
<dbReference type="SMART" id="SM00360">
    <property type="entry name" value="RRM"/>
    <property type="match status" value="1"/>
</dbReference>
<evidence type="ECO:0000313" key="4">
    <source>
        <dbReference type="Proteomes" id="UP000316759"/>
    </source>
</evidence>
<dbReference type="InterPro" id="IPR012677">
    <property type="entry name" value="Nucleotide-bd_a/b_plait_sf"/>
</dbReference>
<dbReference type="InterPro" id="IPR000504">
    <property type="entry name" value="RRM_dom"/>
</dbReference>